<organism evidence="1 2">
    <name type="scientific">Cryptotermes secundus</name>
    <dbReference type="NCBI Taxonomy" id="105785"/>
    <lineage>
        <taxon>Eukaryota</taxon>
        <taxon>Metazoa</taxon>
        <taxon>Ecdysozoa</taxon>
        <taxon>Arthropoda</taxon>
        <taxon>Hexapoda</taxon>
        <taxon>Insecta</taxon>
        <taxon>Pterygota</taxon>
        <taxon>Neoptera</taxon>
        <taxon>Polyneoptera</taxon>
        <taxon>Dictyoptera</taxon>
        <taxon>Blattodea</taxon>
        <taxon>Blattoidea</taxon>
        <taxon>Termitoidae</taxon>
        <taxon>Kalotermitidae</taxon>
        <taxon>Cryptotermitinae</taxon>
        <taxon>Cryptotermes</taxon>
    </lineage>
</organism>
<dbReference type="Proteomes" id="UP000235965">
    <property type="component" value="Unassembled WGS sequence"/>
</dbReference>
<accession>A0A2J7QXF0</accession>
<protein>
    <submittedName>
        <fullName evidence="1">Uncharacterized protein</fullName>
    </submittedName>
</protein>
<evidence type="ECO:0000313" key="1">
    <source>
        <dbReference type="EMBL" id="PNF33234.1"/>
    </source>
</evidence>
<name>A0A2J7QXF0_9NEOP</name>
<dbReference type="EMBL" id="NEVH01009382">
    <property type="protein sequence ID" value="PNF33234.1"/>
    <property type="molecule type" value="Genomic_DNA"/>
</dbReference>
<comment type="caution">
    <text evidence="1">The sequence shown here is derived from an EMBL/GenBank/DDBJ whole genome shotgun (WGS) entry which is preliminary data.</text>
</comment>
<proteinExistence type="predicted"/>
<evidence type="ECO:0000313" key="2">
    <source>
        <dbReference type="Proteomes" id="UP000235965"/>
    </source>
</evidence>
<dbReference type="InParanoid" id="A0A2J7QXF0"/>
<keyword evidence="2" id="KW-1185">Reference proteome</keyword>
<reference evidence="1 2" key="1">
    <citation type="submission" date="2017-12" db="EMBL/GenBank/DDBJ databases">
        <title>Hemimetabolous genomes reveal molecular basis of termite eusociality.</title>
        <authorList>
            <person name="Harrison M.C."/>
            <person name="Jongepier E."/>
            <person name="Robertson H.M."/>
            <person name="Arning N."/>
            <person name="Bitard-Feildel T."/>
            <person name="Chao H."/>
            <person name="Childers C.P."/>
            <person name="Dinh H."/>
            <person name="Doddapaneni H."/>
            <person name="Dugan S."/>
            <person name="Gowin J."/>
            <person name="Greiner C."/>
            <person name="Han Y."/>
            <person name="Hu H."/>
            <person name="Hughes D.S.T."/>
            <person name="Huylmans A.-K."/>
            <person name="Kemena C."/>
            <person name="Kremer L.P.M."/>
            <person name="Lee S.L."/>
            <person name="Lopez-Ezquerra A."/>
            <person name="Mallet L."/>
            <person name="Monroy-Kuhn J.M."/>
            <person name="Moser A."/>
            <person name="Murali S.C."/>
            <person name="Muzny D.M."/>
            <person name="Otani S."/>
            <person name="Piulachs M.-D."/>
            <person name="Poelchau M."/>
            <person name="Qu J."/>
            <person name="Schaub F."/>
            <person name="Wada-Katsumata A."/>
            <person name="Worley K.C."/>
            <person name="Xie Q."/>
            <person name="Ylla G."/>
            <person name="Poulsen M."/>
            <person name="Gibbs R.A."/>
            <person name="Schal C."/>
            <person name="Richards S."/>
            <person name="Belles X."/>
            <person name="Korb J."/>
            <person name="Bornberg-Bauer E."/>
        </authorList>
    </citation>
    <scope>NUCLEOTIDE SEQUENCE [LARGE SCALE GENOMIC DNA]</scope>
    <source>
        <tissue evidence="1">Whole body</tissue>
    </source>
</reference>
<sequence length="64" mass="7329">MRMYVVPDKKSITLSKVINDNLSATFGASVVNKLTEILSGKQPCSFYRKKFDTFADCLHHQDQY</sequence>
<gene>
    <name evidence="1" type="ORF">B7P43_G11384</name>
</gene>
<dbReference type="AlphaFoldDB" id="A0A2J7QXF0"/>